<proteinExistence type="inferred from homology"/>
<keyword evidence="3" id="KW-1185">Reference proteome</keyword>
<dbReference type="PANTHER" id="PTHR18964">
    <property type="entry name" value="ROK (REPRESSOR, ORF, KINASE) FAMILY"/>
    <property type="match status" value="1"/>
</dbReference>
<dbReference type="Gene3D" id="3.30.420.40">
    <property type="match status" value="2"/>
</dbReference>
<dbReference type="SUPFAM" id="SSF46785">
    <property type="entry name" value="Winged helix' DNA-binding domain"/>
    <property type="match status" value="1"/>
</dbReference>
<organism evidence="2 3">
    <name type="scientific">Microbacterium marinum</name>
    <dbReference type="NCBI Taxonomy" id="421115"/>
    <lineage>
        <taxon>Bacteria</taxon>
        <taxon>Bacillati</taxon>
        <taxon>Actinomycetota</taxon>
        <taxon>Actinomycetes</taxon>
        <taxon>Micrococcales</taxon>
        <taxon>Microbacteriaceae</taxon>
        <taxon>Microbacterium</taxon>
    </lineage>
</organism>
<name>A0A7W7BMG3_9MICO</name>
<gene>
    <name evidence="2" type="ORF">BKA24_000074</name>
</gene>
<protein>
    <submittedName>
        <fullName evidence="2">Putative NBD/HSP70 family sugar kinase</fullName>
    </submittedName>
</protein>
<keyword evidence="2" id="KW-0808">Transferase</keyword>
<evidence type="ECO:0000313" key="3">
    <source>
        <dbReference type="Proteomes" id="UP000573729"/>
    </source>
</evidence>
<dbReference type="AlphaFoldDB" id="A0A7W7BMG3"/>
<dbReference type="Pfam" id="PF00480">
    <property type="entry name" value="ROK"/>
    <property type="match status" value="1"/>
</dbReference>
<comment type="caution">
    <text evidence="2">The sequence shown here is derived from an EMBL/GenBank/DDBJ whole genome shotgun (WGS) entry which is preliminary data.</text>
</comment>
<sequence length="372" mass="37702">MSESEAALARAVLIHGPVSRSDLTRRLGLSPASLTRLAKPLLESGLLVEREEVADGSVGRPSRPLDIAPGLGTFAGVKITGDAVIAVGTDIRAGTLAVEERALDDRAPAAVLGAVVAAVTALALDDLVAVGVSLGGVVHDGVAVFAPFLDWRDVDVRNALETALGVPVHVENDVVALAEAERWFGAGRGLEGFATVTIGAGVGYGLVVAGEVVRTPDATTGTGGHIPLDPYGPVCSDGHRGCAQAMLSSGSITAQVSAALGRTVDYDETLRLAASDDPAVRTIVGAAGSALGTLIALAANLSLQSSIVLAGEGIALFGVVQDRVRAAIAAGRDPQAQPLDIHVDDSGFRAWARGAAAVAIQASMERMRSGRG</sequence>
<dbReference type="Proteomes" id="UP000573729">
    <property type="component" value="Unassembled WGS sequence"/>
</dbReference>
<keyword evidence="2" id="KW-0418">Kinase</keyword>
<comment type="similarity">
    <text evidence="1">Belongs to the ROK (NagC/XylR) family.</text>
</comment>
<dbReference type="RefSeq" id="WP_184214209.1">
    <property type="nucleotide sequence ID" value="NZ_JACHMD010000001.1"/>
</dbReference>
<dbReference type="GO" id="GO:0016301">
    <property type="term" value="F:kinase activity"/>
    <property type="evidence" value="ECO:0007669"/>
    <property type="project" value="UniProtKB-KW"/>
</dbReference>
<dbReference type="InterPro" id="IPR000600">
    <property type="entry name" value="ROK"/>
</dbReference>
<accession>A0A7W7BMG3</accession>
<dbReference type="EMBL" id="JACHMD010000001">
    <property type="protein sequence ID" value="MBB4665365.1"/>
    <property type="molecule type" value="Genomic_DNA"/>
</dbReference>
<evidence type="ECO:0000256" key="1">
    <source>
        <dbReference type="ARBA" id="ARBA00006479"/>
    </source>
</evidence>
<dbReference type="Gene3D" id="1.10.10.10">
    <property type="entry name" value="Winged helix-like DNA-binding domain superfamily/Winged helix DNA-binding domain"/>
    <property type="match status" value="1"/>
</dbReference>
<dbReference type="InterPro" id="IPR043129">
    <property type="entry name" value="ATPase_NBD"/>
</dbReference>
<dbReference type="InterPro" id="IPR036390">
    <property type="entry name" value="WH_DNA-bd_sf"/>
</dbReference>
<dbReference type="PANTHER" id="PTHR18964:SF149">
    <property type="entry name" value="BIFUNCTIONAL UDP-N-ACETYLGLUCOSAMINE 2-EPIMERASE_N-ACETYLMANNOSAMINE KINASE"/>
    <property type="match status" value="1"/>
</dbReference>
<reference evidence="2 3" key="1">
    <citation type="submission" date="2020-08" db="EMBL/GenBank/DDBJ databases">
        <title>Sequencing the genomes of 1000 actinobacteria strains.</title>
        <authorList>
            <person name="Klenk H.-P."/>
        </authorList>
    </citation>
    <scope>NUCLEOTIDE SEQUENCE [LARGE SCALE GENOMIC DNA]</scope>
    <source>
        <strain evidence="2 3">DSM 24947</strain>
    </source>
</reference>
<evidence type="ECO:0000313" key="2">
    <source>
        <dbReference type="EMBL" id="MBB4665365.1"/>
    </source>
</evidence>
<dbReference type="InterPro" id="IPR036388">
    <property type="entry name" value="WH-like_DNA-bd_sf"/>
</dbReference>
<dbReference type="SUPFAM" id="SSF53067">
    <property type="entry name" value="Actin-like ATPase domain"/>
    <property type="match status" value="1"/>
</dbReference>